<organism evidence="2 3">
    <name type="scientific">Ataeniobius toweri</name>
    <dbReference type="NCBI Taxonomy" id="208326"/>
    <lineage>
        <taxon>Eukaryota</taxon>
        <taxon>Metazoa</taxon>
        <taxon>Chordata</taxon>
        <taxon>Craniata</taxon>
        <taxon>Vertebrata</taxon>
        <taxon>Euteleostomi</taxon>
        <taxon>Actinopterygii</taxon>
        <taxon>Neopterygii</taxon>
        <taxon>Teleostei</taxon>
        <taxon>Neoteleostei</taxon>
        <taxon>Acanthomorphata</taxon>
        <taxon>Ovalentaria</taxon>
        <taxon>Atherinomorphae</taxon>
        <taxon>Cyprinodontiformes</taxon>
        <taxon>Goodeidae</taxon>
        <taxon>Ataeniobius</taxon>
    </lineage>
</organism>
<reference evidence="2 3" key="1">
    <citation type="submission" date="2021-07" db="EMBL/GenBank/DDBJ databases">
        <authorList>
            <person name="Palmer J.M."/>
        </authorList>
    </citation>
    <scope>NUCLEOTIDE SEQUENCE [LARGE SCALE GENOMIC DNA]</scope>
    <source>
        <strain evidence="2 3">AT_MEX2019</strain>
        <tissue evidence="2">Muscle</tissue>
    </source>
</reference>
<keyword evidence="3" id="KW-1185">Reference proteome</keyword>
<protein>
    <submittedName>
        <fullName evidence="2">Uncharacterized protein</fullName>
    </submittedName>
</protein>
<name>A0ABU7CJK3_9TELE</name>
<gene>
    <name evidence="2" type="ORF">ATANTOWER_012223</name>
</gene>
<dbReference type="EMBL" id="JAHUTI010091121">
    <property type="protein sequence ID" value="MED6261940.1"/>
    <property type="molecule type" value="Genomic_DNA"/>
</dbReference>
<comment type="caution">
    <text evidence="2">The sequence shown here is derived from an EMBL/GenBank/DDBJ whole genome shotgun (WGS) entry which is preliminary data.</text>
</comment>
<feature type="transmembrane region" description="Helical" evidence="1">
    <location>
        <begin position="104"/>
        <end position="122"/>
    </location>
</feature>
<proteinExistence type="predicted"/>
<keyword evidence="1" id="KW-0472">Membrane</keyword>
<dbReference type="Proteomes" id="UP001345963">
    <property type="component" value="Unassembled WGS sequence"/>
</dbReference>
<evidence type="ECO:0000313" key="3">
    <source>
        <dbReference type="Proteomes" id="UP001345963"/>
    </source>
</evidence>
<keyword evidence="1" id="KW-1133">Transmembrane helix</keyword>
<evidence type="ECO:0000313" key="2">
    <source>
        <dbReference type="EMBL" id="MED6261940.1"/>
    </source>
</evidence>
<keyword evidence="1" id="KW-0812">Transmembrane</keyword>
<accession>A0ABU7CJK3</accession>
<sequence length="129" mass="14490">MRHINNCLVYSKLFKIYIIIHSQLFDCCDPHFCFFDCSTSQAVYKSPSHIWLLRKTLRNNQMSLSVSSSGPTLPAGSLCLNKIFLLVFSRTILRAGLAGKLQSIVIFCFFQLLVLACSLSSVQESGQYG</sequence>
<evidence type="ECO:0000256" key="1">
    <source>
        <dbReference type="SAM" id="Phobius"/>
    </source>
</evidence>